<dbReference type="RefSeq" id="WP_067020792.1">
    <property type="nucleotide sequence ID" value="NZ_KQ949081.1"/>
</dbReference>
<evidence type="ECO:0000313" key="5">
    <source>
        <dbReference type="Proteomes" id="UP000053260"/>
    </source>
</evidence>
<reference evidence="4 5" key="1">
    <citation type="submission" date="2015-10" db="EMBL/GenBank/DDBJ databases">
        <title>Draft genome sequence of Streptomyces sp. RV15, isolated from a marine sponge.</title>
        <authorList>
            <person name="Ruckert C."/>
            <person name="Abdelmohsen U.R."/>
            <person name="Winkler A."/>
            <person name="Hentschel U."/>
            <person name="Kalinowski J."/>
            <person name="Kampfer P."/>
            <person name="Glaeser S."/>
        </authorList>
    </citation>
    <scope>NUCLEOTIDE SEQUENCE [LARGE SCALE GENOMIC DNA]</scope>
    <source>
        <strain evidence="4 5">RV15</strain>
    </source>
</reference>
<evidence type="ECO:0000313" key="4">
    <source>
        <dbReference type="EMBL" id="KUO20346.1"/>
    </source>
</evidence>
<dbReference type="Pfam" id="PF02796">
    <property type="entry name" value="HTH_7"/>
    <property type="match status" value="1"/>
</dbReference>
<proteinExistence type="inferred from homology"/>
<dbReference type="InterPro" id="IPR006120">
    <property type="entry name" value="Resolvase_HTH_dom"/>
</dbReference>
<dbReference type="Gene3D" id="1.10.10.60">
    <property type="entry name" value="Homeodomain-like"/>
    <property type="match status" value="1"/>
</dbReference>
<feature type="domain" description="Resolvase HTH" evidence="3">
    <location>
        <begin position="142"/>
        <end position="182"/>
    </location>
</feature>
<evidence type="ECO:0000259" key="2">
    <source>
        <dbReference type="Pfam" id="PF00239"/>
    </source>
</evidence>
<dbReference type="Proteomes" id="UP000053260">
    <property type="component" value="Unassembled WGS sequence"/>
</dbReference>
<dbReference type="STRING" id="909626.AQJ91_14465"/>
<gene>
    <name evidence="4" type="ORF">AQJ91_14465</name>
</gene>
<protein>
    <recommendedName>
        <fullName evidence="6">Resolvase/invertase-type recombinase catalytic domain-containing protein</fullName>
    </recommendedName>
</protein>
<dbReference type="Pfam" id="PF00239">
    <property type="entry name" value="Resolvase"/>
    <property type="match status" value="1"/>
</dbReference>
<dbReference type="InterPro" id="IPR009057">
    <property type="entry name" value="Homeodomain-like_sf"/>
</dbReference>
<sequence length="186" mass="20189">MNGAPRTPLLGRYDQVGHLQYNGRSTTLFRPAGRALASQLATPQDAQGAGYCFTTAAVTVTARSVRVWPLSHKVLALVAELREKGVHLVIGRAMTIDTRIGGPTTDMGLLMLGTFAEMELVFQRERRASARASREANGKTWGRPREIDRSAVLADLEDGMSVMKVAAKHGIGRATVFRIKAEAKES</sequence>
<name>A0A117S1I1_9ACTN</name>
<dbReference type="SUPFAM" id="SSF46689">
    <property type="entry name" value="Homeodomain-like"/>
    <property type="match status" value="1"/>
</dbReference>
<comment type="caution">
    <text evidence="4">The sequence shown here is derived from an EMBL/GenBank/DDBJ whole genome shotgun (WGS) entry which is preliminary data.</text>
</comment>
<dbReference type="OrthoDB" id="9770771at2"/>
<keyword evidence="5" id="KW-1185">Reference proteome</keyword>
<dbReference type="AlphaFoldDB" id="A0A117S1I1"/>
<organism evidence="4 5">
    <name type="scientific">Streptomyces dysideae</name>
    <dbReference type="NCBI Taxonomy" id="909626"/>
    <lineage>
        <taxon>Bacteria</taxon>
        <taxon>Bacillati</taxon>
        <taxon>Actinomycetota</taxon>
        <taxon>Actinomycetes</taxon>
        <taxon>Kitasatosporales</taxon>
        <taxon>Streptomycetaceae</taxon>
        <taxon>Streptomyces</taxon>
    </lineage>
</organism>
<evidence type="ECO:0000259" key="3">
    <source>
        <dbReference type="Pfam" id="PF02796"/>
    </source>
</evidence>
<dbReference type="EMBL" id="LMXB01000038">
    <property type="protein sequence ID" value="KUO20346.1"/>
    <property type="molecule type" value="Genomic_DNA"/>
</dbReference>
<evidence type="ECO:0008006" key="6">
    <source>
        <dbReference type="Google" id="ProtNLM"/>
    </source>
</evidence>
<dbReference type="InterPro" id="IPR036162">
    <property type="entry name" value="Resolvase-like_N_sf"/>
</dbReference>
<dbReference type="GO" id="GO:0000150">
    <property type="term" value="F:DNA strand exchange activity"/>
    <property type="evidence" value="ECO:0007669"/>
    <property type="project" value="InterPro"/>
</dbReference>
<dbReference type="Gene3D" id="3.40.50.1390">
    <property type="entry name" value="Resolvase, N-terminal catalytic domain"/>
    <property type="match status" value="1"/>
</dbReference>
<evidence type="ECO:0000256" key="1">
    <source>
        <dbReference type="ARBA" id="ARBA00009913"/>
    </source>
</evidence>
<feature type="domain" description="Resolvase/invertase-type recombinase catalytic" evidence="2">
    <location>
        <begin position="73"/>
        <end position="139"/>
    </location>
</feature>
<dbReference type="GO" id="GO:0003677">
    <property type="term" value="F:DNA binding"/>
    <property type="evidence" value="ECO:0007669"/>
    <property type="project" value="InterPro"/>
</dbReference>
<accession>A0A117S1I1</accession>
<dbReference type="InterPro" id="IPR006119">
    <property type="entry name" value="Resolv_N"/>
</dbReference>
<comment type="similarity">
    <text evidence="1">Belongs to the site-specific recombinase resolvase family.</text>
</comment>